<protein>
    <submittedName>
        <fullName evidence="2">YbaB/EbfC family nucleoid-associated protein</fullName>
    </submittedName>
</protein>
<dbReference type="GO" id="GO:0003677">
    <property type="term" value="F:DNA binding"/>
    <property type="evidence" value="ECO:0007669"/>
    <property type="project" value="InterPro"/>
</dbReference>
<dbReference type="AlphaFoldDB" id="A0AB73U5N6"/>
<feature type="region of interest" description="Disordered" evidence="1">
    <location>
        <begin position="1"/>
        <end position="23"/>
    </location>
</feature>
<dbReference type="EMBL" id="CP041150">
    <property type="protein sequence ID" value="QDF71855.1"/>
    <property type="molecule type" value="Genomic_DNA"/>
</dbReference>
<dbReference type="InterPro" id="IPR036894">
    <property type="entry name" value="YbaB-like_sf"/>
</dbReference>
<name>A0AB73U5N6_MYCCH</name>
<reference evidence="2 3" key="1">
    <citation type="submission" date="2019-06" db="EMBL/GenBank/DDBJ databases">
        <title>Whole geneome sequnce of Mycobacteroides chelonae M77 isolated from bovine milk from Meghalaya, India.</title>
        <authorList>
            <person name="Vise E."/>
            <person name="Das S."/>
            <person name="Garg A."/>
            <person name="Ghatak S."/>
            <person name="Shakuntala I."/>
            <person name="Milton A.A.P."/>
            <person name="Karam A."/>
            <person name="Sanjukta R."/>
            <person name="Puro K."/>
            <person name="Sen A."/>
        </authorList>
    </citation>
    <scope>NUCLEOTIDE SEQUENCE [LARGE SCALE GENOMIC DNA]</scope>
    <source>
        <strain evidence="2 3">M77</strain>
    </source>
</reference>
<dbReference type="Pfam" id="PF02575">
    <property type="entry name" value="YbaB_DNA_bd"/>
    <property type="match status" value="1"/>
</dbReference>
<organism evidence="2 3">
    <name type="scientific">Mycobacteroides chelonae</name>
    <name type="common">Mycobacterium chelonae</name>
    <dbReference type="NCBI Taxonomy" id="1774"/>
    <lineage>
        <taxon>Bacteria</taxon>
        <taxon>Bacillati</taxon>
        <taxon>Actinomycetota</taxon>
        <taxon>Actinomycetes</taxon>
        <taxon>Mycobacteriales</taxon>
        <taxon>Mycobacteriaceae</taxon>
        <taxon>Mycobacteroides</taxon>
    </lineage>
</organism>
<dbReference type="Gene3D" id="3.30.1310.10">
    <property type="entry name" value="Nucleoid-associated protein YbaB-like domain"/>
    <property type="match status" value="1"/>
</dbReference>
<gene>
    <name evidence="2" type="ORF">FJK96_17975</name>
</gene>
<dbReference type="Proteomes" id="UP000317728">
    <property type="component" value="Chromosome"/>
</dbReference>
<evidence type="ECO:0000313" key="2">
    <source>
        <dbReference type="EMBL" id="QDF71855.1"/>
    </source>
</evidence>
<evidence type="ECO:0000313" key="3">
    <source>
        <dbReference type="Proteomes" id="UP000317728"/>
    </source>
</evidence>
<evidence type="ECO:0000256" key="1">
    <source>
        <dbReference type="SAM" id="MobiDB-lite"/>
    </source>
</evidence>
<accession>A0AB73U5N6</accession>
<sequence>MDSILQSAWDDQPRRAERDASGFEAEQGEIFRRIQRQGGEAEDQGGLVKVTVDARGRVESIQLDPRLSATEMQKLGPHIAAVCANAFDQRVEQIGKIVTANADYLDQKVVDEVTALTRWLRGK</sequence>
<dbReference type="SUPFAM" id="SSF82607">
    <property type="entry name" value="YbaB-like"/>
    <property type="match status" value="1"/>
</dbReference>
<dbReference type="RefSeq" id="WP_078313566.1">
    <property type="nucleotide sequence ID" value="NZ_CP041150.1"/>
</dbReference>
<feature type="compositionally biased region" description="Basic and acidic residues" evidence="1">
    <location>
        <begin position="11"/>
        <end position="21"/>
    </location>
</feature>
<dbReference type="InterPro" id="IPR004401">
    <property type="entry name" value="YbaB/EbfC"/>
</dbReference>
<proteinExistence type="predicted"/>